<comment type="catalytic activity">
    <reaction evidence="1">
        <text>ATP + protein L-histidine = ADP + protein N-phospho-L-histidine.</text>
        <dbReference type="EC" id="2.7.13.3"/>
    </reaction>
</comment>
<evidence type="ECO:0000256" key="3">
    <source>
        <dbReference type="ARBA" id="ARBA00022553"/>
    </source>
</evidence>
<feature type="region of interest" description="Disordered" evidence="8">
    <location>
        <begin position="231"/>
        <end position="431"/>
    </location>
</feature>
<keyword evidence="11" id="KW-1185">Reference proteome</keyword>
<dbReference type="EC" id="2.7.13.3" evidence="2"/>
<dbReference type="SMART" id="SM00387">
    <property type="entry name" value="HATPase_c"/>
    <property type="match status" value="1"/>
</dbReference>
<dbReference type="InterPro" id="IPR003594">
    <property type="entry name" value="HATPase_dom"/>
</dbReference>
<dbReference type="EMBL" id="BMPI01000015">
    <property type="protein sequence ID" value="GGM30452.1"/>
    <property type="molecule type" value="Genomic_DNA"/>
</dbReference>
<feature type="compositionally biased region" description="Low complexity" evidence="8">
    <location>
        <begin position="284"/>
        <end position="319"/>
    </location>
</feature>
<reference evidence="10" key="1">
    <citation type="journal article" date="2014" name="Int. J. Syst. Evol. Microbiol.">
        <title>Complete genome sequence of Corynebacterium casei LMG S-19264T (=DSM 44701T), isolated from a smear-ripened cheese.</title>
        <authorList>
            <consortium name="US DOE Joint Genome Institute (JGI-PGF)"/>
            <person name="Walter F."/>
            <person name="Albersmeier A."/>
            <person name="Kalinowski J."/>
            <person name="Ruckert C."/>
        </authorList>
    </citation>
    <scope>NUCLEOTIDE SEQUENCE</scope>
    <source>
        <strain evidence="10">JCM 19831</strain>
    </source>
</reference>
<name>A0A917TP78_9ACTN</name>
<dbReference type="InterPro" id="IPR050428">
    <property type="entry name" value="TCS_sensor_his_kinase"/>
</dbReference>
<evidence type="ECO:0000256" key="2">
    <source>
        <dbReference type="ARBA" id="ARBA00012438"/>
    </source>
</evidence>
<dbReference type="PROSITE" id="PS50109">
    <property type="entry name" value="HIS_KIN"/>
    <property type="match status" value="1"/>
</dbReference>
<evidence type="ECO:0000256" key="5">
    <source>
        <dbReference type="ARBA" id="ARBA00022692"/>
    </source>
</evidence>
<evidence type="ECO:0000256" key="1">
    <source>
        <dbReference type="ARBA" id="ARBA00000085"/>
    </source>
</evidence>
<dbReference type="GO" id="GO:0004673">
    <property type="term" value="F:protein histidine kinase activity"/>
    <property type="evidence" value="ECO:0007669"/>
    <property type="project" value="UniProtKB-EC"/>
</dbReference>
<dbReference type="PANTHER" id="PTHR45436:SF5">
    <property type="entry name" value="SENSOR HISTIDINE KINASE TRCS"/>
    <property type="match status" value="1"/>
</dbReference>
<keyword evidence="6" id="KW-0418">Kinase</keyword>
<evidence type="ECO:0000256" key="6">
    <source>
        <dbReference type="ARBA" id="ARBA00022777"/>
    </source>
</evidence>
<feature type="compositionally biased region" description="Low complexity" evidence="8">
    <location>
        <begin position="241"/>
        <end position="259"/>
    </location>
</feature>
<evidence type="ECO:0000313" key="11">
    <source>
        <dbReference type="Proteomes" id="UP000642070"/>
    </source>
</evidence>
<dbReference type="Gene3D" id="3.30.565.10">
    <property type="entry name" value="Histidine kinase-like ATPase, C-terminal domain"/>
    <property type="match status" value="1"/>
</dbReference>
<comment type="caution">
    <text evidence="10">The sequence shown here is derived from an EMBL/GenBank/DDBJ whole genome shotgun (WGS) entry which is preliminary data.</text>
</comment>
<evidence type="ECO:0000259" key="9">
    <source>
        <dbReference type="PROSITE" id="PS50109"/>
    </source>
</evidence>
<feature type="compositionally biased region" description="Gly residues" evidence="8">
    <location>
        <begin position="422"/>
        <end position="431"/>
    </location>
</feature>
<reference evidence="10" key="2">
    <citation type="submission" date="2020-09" db="EMBL/GenBank/DDBJ databases">
        <authorList>
            <person name="Sun Q."/>
            <person name="Ohkuma M."/>
        </authorList>
    </citation>
    <scope>NUCLEOTIDE SEQUENCE</scope>
    <source>
        <strain evidence="10">JCM 19831</strain>
    </source>
</reference>
<dbReference type="SUPFAM" id="SSF55874">
    <property type="entry name" value="ATPase domain of HSP90 chaperone/DNA topoisomerase II/histidine kinase"/>
    <property type="match status" value="1"/>
</dbReference>
<evidence type="ECO:0000256" key="4">
    <source>
        <dbReference type="ARBA" id="ARBA00022679"/>
    </source>
</evidence>
<dbReference type="Pfam" id="PF02518">
    <property type="entry name" value="HATPase_c"/>
    <property type="match status" value="1"/>
</dbReference>
<feature type="domain" description="Histidine kinase" evidence="9">
    <location>
        <begin position="125"/>
        <end position="228"/>
    </location>
</feature>
<dbReference type="InterPro" id="IPR005467">
    <property type="entry name" value="His_kinase_dom"/>
</dbReference>
<keyword evidence="7" id="KW-0472">Membrane</keyword>
<organism evidence="10 11">
    <name type="scientific">Dactylosporangium sucinum</name>
    <dbReference type="NCBI Taxonomy" id="1424081"/>
    <lineage>
        <taxon>Bacteria</taxon>
        <taxon>Bacillati</taxon>
        <taxon>Actinomycetota</taxon>
        <taxon>Actinomycetes</taxon>
        <taxon>Micromonosporales</taxon>
        <taxon>Micromonosporaceae</taxon>
        <taxon>Dactylosporangium</taxon>
    </lineage>
</organism>
<protein>
    <recommendedName>
        <fullName evidence="2">histidine kinase</fullName>
        <ecNumber evidence="2">2.7.13.3</ecNumber>
    </recommendedName>
</protein>
<dbReference type="RefSeq" id="WP_190250883.1">
    <property type="nucleotide sequence ID" value="NZ_BMPI01000015.1"/>
</dbReference>
<dbReference type="AlphaFoldDB" id="A0A917TP78"/>
<keyword evidence="5" id="KW-0812">Transmembrane</keyword>
<dbReference type="Proteomes" id="UP000642070">
    <property type="component" value="Unassembled WGS sequence"/>
</dbReference>
<proteinExistence type="predicted"/>
<keyword evidence="4" id="KW-0808">Transferase</keyword>
<dbReference type="GO" id="GO:0000160">
    <property type="term" value="P:phosphorelay signal transduction system"/>
    <property type="evidence" value="ECO:0007669"/>
    <property type="project" value="TreeGrafter"/>
</dbReference>
<dbReference type="GO" id="GO:0005886">
    <property type="term" value="C:plasma membrane"/>
    <property type="evidence" value="ECO:0007669"/>
    <property type="project" value="TreeGrafter"/>
</dbReference>
<evidence type="ECO:0000256" key="7">
    <source>
        <dbReference type="ARBA" id="ARBA00022989"/>
    </source>
</evidence>
<evidence type="ECO:0000256" key="8">
    <source>
        <dbReference type="SAM" id="MobiDB-lite"/>
    </source>
</evidence>
<feature type="compositionally biased region" description="Basic and acidic residues" evidence="8">
    <location>
        <begin position="380"/>
        <end position="389"/>
    </location>
</feature>
<sequence length="431" mass="44403">MNLRRWLLVRRRGGDGTAELLLRLHRRNQALLHRQLAVLDGLERRVDDAGDLGDLFRADHLAAQVRRNAERAILLAGERPGRRWSRPVPLVDVARSATASVERMAVVLVTVPDGARLAGPAVADVLHLLTELIENATRAGPEDGTVWVTGAQGPDRYRLTVRDQGNGMTPKDLAAARDALAHPFRRFDPDRAGLRLAGRLARPHGVEIDLEESSRGGTIAQVRIPLTLILTTDDASPPSTDALRGPGARAGAGPSAGPDALRDPGSLAGPGAPNEPGATRRPDSSAAPGTPGPPVAAEGPGSPPGLGVPRLLGVLEGPGSYYGPDLPEAPGATDGPGRADEAAGALPVRTPRGVSSATAGLVRRQQDGIKDGAGSGAVDRTARFRERLAKRGAASSAGPLGRLSTVDPAVGSVVGTAEDGTAGSGGDDAHA</sequence>
<keyword evidence="7" id="KW-1133">Transmembrane helix</keyword>
<accession>A0A917TP78</accession>
<dbReference type="InterPro" id="IPR036890">
    <property type="entry name" value="HATPase_C_sf"/>
</dbReference>
<dbReference type="PANTHER" id="PTHR45436">
    <property type="entry name" value="SENSOR HISTIDINE KINASE YKOH"/>
    <property type="match status" value="1"/>
</dbReference>
<gene>
    <name evidence="10" type="ORF">GCM10007977_034700</name>
</gene>
<keyword evidence="3" id="KW-0597">Phosphoprotein</keyword>
<evidence type="ECO:0000313" key="10">
    <source>
        <dbReference type="EMBL" id="GGM30452.1"/>
    </source>
</evidence>